<dbReference type="CDD" id="cd00037">
    <property type="entry name" value="CLECT"/>
    <property type="match status" value="1"/>
</dbReference>
<sequence length="182" mass="20476">MYIGDFSRLSATEWAEFNSSLFKYNSTPSTWHEAKAVCNANGGGLASIASEQENTFLYEKILKARCLDCYTPVKLFSNYALDGSDDNIIKHGAAEFQMVGGKQALYLNGEEGSYATFPSIGFRKTRFTVGIWIRPVYPFTKGAILADWWDPHQFKFLLDGNLKIDLLLRNTNANDFIVMASR</sequence>
<dbReference type="AlphaFoldDB" id="A7SH40"/>
<accession>A7SH40</accession>
<organism evidence="1 2">
    <name type="scientific">Nematostella vectensis</name>
    <name type="common">Starlet sea anemone</name>
    <dbReference type="NCBI Taxonomy" id="45351"/>
    <lineage>
        <taxon>Eukaryota</taxon>
        <taxon>Metazoa</taxon>
        <taxon>Cnidaria</taxon>
        <taxon>Anthozoa</taxon>
        <taxon>Hexacorallia</taxon>
        <taxon>Actiniaria</taxon>
        <taxon>Edwardsiidae</taxon>
        <taxon>Nematostella</taxon>
    </lineage>
</organism>
<reference evidence="1 2" key="1">
    <citation type="journal article" date="2007" name="Science">
        <title>Sea anemone genome reveals ancestral eumetazoan gene repertoire and genomic organization.</title>
        <authorList>
            <person name="Putnam N.H."/>
            <person name="Srivastava M."/>
            <person name="Hellsten U."/>
            <person name="Dirks B."/>
            <person name="Chapman J."/>
            <person name="Salamov A."/>
            <person name="Terry A."/>
            <person name="Shapiro H."/>
            <person name="Lindquist E."/>
            <person name="Kapitonov V.V."/>
            <person name="Jurka J."/>
            <person name="Genikhovich G."/>
            <person name="Grigoriev I.V."/>
            <person name="Lucas S.M."/>
            <person name="Steele R.E."/>
            <person name="Finnerty J.R."/>
            <person name="Technau U."/>
            <person name="Martindale M.Q."/>
            <person name="Rokhsar D.S."/>
        </authorList>
    </citation>
    <scope>NUCLEOTIDE SEQUENCE [LARGE SCALE GENOMIC DNA]</scope>
    <source>
        <strain evidence="2">CH2 X CH6</strain>
    </source>
</reference>
<evidence type="ECO:0000313" key="2">
    <source>
        <dbReference type="Proteomes" id="UP000001593"/>
    </source>
</evidence>
<proteinExistence type="predicted"/>
<dbReference type="PhylomeDB" id="A7SH40"/>
<protein>
    <recommendedName>
        <fullName evidence="3">C-type lectin domain-containing protein</fullName>
    </recommendedName>
</protein>
<dbReference type="KEGG" id="nve:5508446"/>
<dbReference type="Gene3D" id="3.10.100.10">
    <property type="entry name" value="Mannose-Binding Protein A, subunit A"/>
    <property type="match status" value="1"/>
</dbReference>
<name>A7SH40_NEMVE</name>
<dbReference type="SUPFAM" id="SSF56436">
    <property type="entry name" value="C-type lectin-like"/>
    <property type="match status" value="1"/>
</dbReference>
<keyword evidence="2" id="KW-1185">Reference proteome</keyword>
<dbReference type="GO" id="GO:0038187">
    <property type="term" value="F:pattern recognition receptor activity"/>
    <property type="evidence" value="ECO:0000318"/>
    <property type="project" value="GO_Central"/>
</dbReference>
<evidence type="ECO:0000313" key="1">
    <source>
        <dbReference type="EMBL" id="EDO36983.1"/>
    </source>
</evidence>
<dbReference type="InParanoid" id="A7SH40"/>
<dbReference type="InterPro" id="IPR016186">
    <property type="entry name" value="C-type_lectin-like/link_sf"/>
</dbReference>
<dbReference type="HOGENOM" id="CLU_1483699_0_0_1"/>
<evidence type="ECO:0008006" key="3">
    <source>
        <dbReference type="Google" id="ProtNLM"/>
    </source>
</evidence>
<dbReference type="EMBL" id="DS469657">
    <property type="protein sequence ID" value="EDO36983.1"/>
    <property type="molecule type" value="Genomic_DNA"/>
</dbReference>
<dbReference type="GO" id="GO:0006955">
    <property type="term" value="P:immune response"/>
    <property type="evidence" value="ECO:0000318"/>
    <property type="project" value="GO_Central"/>
</dbReference>
<dbReference type="OMA" id="STWHEAK"/>
<dbReference type="InterPro" id="IPR016187">
    <property type="entry name" value="CTDL_fold"/>
</dbReference>
<dbReference type="Proteomes" id="UP000001593">
    <property type="component" value="Unassembled WGS sequence"/>
</dbReference>
<dbReference type="OrthoDB" id="418245at2759"/>
<dbReference type="GO" id="GO:0030246">
    <property type="term" value="F:carbohydrate binding"/>
    <property type="evidence" value="ECO:0000318"/>
    <property type="project" value="GO_Central"/>
</dbReference>
<dbReference type="GO" id="GO:0009897">
    <property type="term" value="C:external side of plasma membrane"/>
    <property type="evidence" value="ECO:0000318"/>
    <property type="project" value="GO_Central"/>
</dbReference>
<gene>
    <name evidence="1" type="ORF">NEMVEDRAFT_v1g212201</name>
</gene>